<evidence type="ECO:0000256" key="1">
    <source>
        <dbReference type="SAM" id="SignalP"/>
    </source>
</evidence>
<feature type="signal peptide" evidence="1">
    <location>
        <begin position="1"/>
        <end position="18"/>
    </location>
</feature>
<feature type="domain" description="DUF5683" evidence="2">
    <location>
        <begin position="45"/>
        <end position="187"/>
    </location>
</feature>
<accession>A0A410JS79</accession>
<evidence type="ECO:0000259" key="2">
    <source>
        <dbReference type="Pfam" id="PF18935"/>
    </source>
</evidence>
<dbReference type="OrthoDB" id="9813910at2"/>
<sequence>MKIKFSILGFFLMFSVFAQFTENKEVSKDSIYISQPLDSVQVYQKNPMKAALYSAVLPGLGQIYNKRYWKAPIVWGMIGTGVGITLWYQKKYDEYRDAFIAEINGKPNKYHGIYTKEVLAQAQDYQKRNRDYAIALTIVAYAVNILDATVDAHLYEVRKDRDLKIKPVTIYSPATNELKPGLALSFTIK</sequence>
<name>A0A410JS79_ORNRH</name>
<dbReference type="InterPro" id="IPR043738">
    <property type="entry name" value="DUF5683"/>
</dbReference>
<protein>
    <recommendedName>
        <fullName evidence="2">DUF5683 domain-containing protein</fullName>
    </recommendedName>
</protein>
<dbReference type="RefSeq" id="WP_128501325.1">
    <property type="nucleotide sequence ID" value="NZ_CP035107.1"/>
</dbReference>
<proteinExistence type="predicted"/>
<keyword evidence="1" id="KW-0732">Signal</keyword>
<organism evidence="3 4">
    <name type="scientific">Ornithobacterium rhinotracheale</name>
    <dbReference type="NCBI Taxonomy" id="28251"/>
    <lineage>
        <taxon>Bacteria</taxon>
        <taxon>Pseudomonadati</taxon>
        <taxon>Bacteroidota</taxon>
        <taxon>Flavobacteriia</taxon>
        <taxon>Flavobacteriales</taxon>
        <taxon>Weeksellaceae</taxon>
        <taxon>Ornithobacterium</taxon>
    </lineage>
</organism>
<reference evidence="3 4" key="1">
    <citation type="submission" date="2019-01" db="EMBL/GenBank/DDBJ databases">
        <title>Whole Genome of Ornithobacterium rhinotracheale FARPER-174b.</title>
        <authorList>
            <person name="Tataje-Lavanda L.A."/>
            <person name="Montalvan A."/>
            <person name="Montesinos R."/>
            <person name="Zimic M."/>
            <person name="Fernandez-Sanchez M."/>
            <person name="Fernandez-Diaz M."/>
        </authorList>
    </citation>
    <scope>NUCLEOTIDE SEQUENCE [LARGE SCALE GENOMIC DNA]</scope>
    <source>
        <strain evidence="3 4">FARPER-174b</strain>
    </source>
</reference>
<evidence type="ECO:0000313" key="4">
    <source>
        <dbReference type="Proteomes" id="UP000287701"/>
    </source>
</evidence>
<gene>
    <name evidence="3" type="ORF">EQP59_05680</name>
</gene>
<dbReference type="EMBL" id="CP035107">
    <property type="protein sequence ID" value="QAR30858.1"/>
    <property type="molecule type" value="Genomic_DNA"/>
</dbReference>
<dbReference type="Pfam" id="PF18935">
    <property type="entry name" value="DUF5683"/>
    <property type="match status" value="1"/>
</dbReference>
<evidence type="ECO:0000313" key="3">
    <source>
        <dbReference type="EMBL" id="QAR30858.1"/>
    </source>
</evidence>
<dbReference type="Proteomes" id="UP000287701">
    <property type="component" value="Chromosome"/>
</dbReference>
<feature type="chain" id="PRO_5019545494" description="DUF5683 domain-containing protein" evidence="1">
    <location>
        <begin position="19"/>
        <end position="189"/>
    </location>
</feature>
<dbReference type="AlphaFoldDB" id="A0A410JS79"/>